<feature type="transmembrane region" description="Helical" evidence="1">
    <location>
        <begin position="163"/>
        <end position="180"/>
    </location>
</feature>
<dbReference type="RefSeq" id="WP_192373860.1">
    <property type="nucleotide sequence ID" value="NZ_CAJHIV010000001.1"/>
</dbReference>
<organism evidence="2 3">
    <name type="scientific">Methylomonas albis</name>
    <dbReference type="NCBI Taxonomy" id="1854563"/>
    <lineage>
        <taxon>Bacteria</taxon>
        <taxon>Pseudomonadati</taxon>
        <taxon>Pseudomonadota</taxon>
        <taxon>Gammaproteobacteria</taxon>
        <taxon>Methylococcales</taxon>
        <taxon>Methylococcaceae</taxon>
        <taxon>Methylomonas</taxon>
    </lineage>
</organism>
<reference evidence="2 3" key="1">
    <citation type="submission" date="2020-09" db="EMBL/GenBank/DDBJ databases">
        <title>Methylomonas albis sp. nov. and Methylomonas fluvii sp. nov.: Two cold-adapted methanotrophs from the River Elbe and an amended description of Methylovulum psychrotolerans strain Eb1.</title>
        <authorList>
            <person name="Bussmann I.K."/>
            <person name="Klings K.-W."/>
            <person name="Warnstedt J."/>
            <person name="Hoppert M."/>
            <person name="Saborowski A."/>
            <person name="Horn F."/>
            <person name="Liebner S."/>
        </authorList>
    </citation>
    <scope>NUCLEOTIDE SEQUENCE [LARGE SCALE GENOMIC DNA]</scope>
    <source>
        <strain evidence="2 3">EbA</strain>
    </source>
</reference>
<keyword evidence="1" id="KW-0812">Transmembrane</keyword>
<feature type="transmembrane region" description="Helical" evidence="1">
    <location>
        <begin position="102"/>
        <end position="120"/>
    </location>
</feature>
<keyword evidence="1" id="KW-1133">Transmembrane helix</keyword>
<evidence type="ECO:0000313" key="2">
    <source>
        <dbReference type="EMBL" id="MBD9355495.1"/>
    </source>
</evidence>
<feature type="transmembrane region" description="Helical" evidence="1">
    <location>
        <begin position="222"/>
        <end position="242"/>
    </location>
</feature>
<dbReference type="InterPro" id="IPR024399">
    <property type="entry name" value="DUF2628"/>
</dbReference>
<dbReference type="Proteomes" id="UP000652176">
    <property type="component" value="Unassembled WGS sequence"/>
</dbReference>
<dbReference type="EMBL" id="JACXSS010000001">
    <property type="protein sequence ID" value="MBD9355495.1"/>
    <property type="molecule type" value="Genomic_DNA"/>
</dbReference>
<dbReference type="Pfam" id="PF10947">
    <property type="entry name" value="DUF2628"/>
    <property type="match status" value="1"/>
</dbReference>
<name>A0ABR9CXP7_9GAMM</name>
<protein>
    <submittedName>
        <fullName evidence="2">DUF2628 domain-containing protein</fullName>
    </submittedName>
</protein>
<gene>
    <name evidence="2" type="ORF">IE877_06320</name>
</gene>
<evidence type="ECO:0000256" key="1">
    <source>
        <dbReference type="SAM" id="Phobius"/>
    </source>
</evidence>
<evidence type="ECO:0000313" key="3">
    <source>
        <dbReference type="Proteomes" id="UP000652176"/>
    </source>
</evidence>
<proteinExistence type="predicted"/>
<feature type="transmembrane region" description="Helical" evidence="1">
    <location>
        <begin position="186"/>
        <end position="210"/>
    </location>
</feature>
<sequence length="349" mass="41132">MGGYESISQQDQQPEPKQKFTLGDSEEFYKAIVGDEDQEYYLKCFSRFYSSQGFCWSWNWTAFFATFLWCAYRKLWVNAILYLLIGFVLLSVFGALNINFGLWLLCMFLFPATYANYSYYVHCTKIIEKLENENLGHQDKLNKLSKAGDVFKFVFPIVLLRKYPRTLLFCLIVFFAFAPWSDLWLILLLLLATTPLLLLVPIIWFAVRIWRVSKGKASGVKLTVQTILITFTCAFVIPFAHYSAKLEERKQMEKLSNTFESYRQQNGLFPKELPRAGIVKNDRVEYTHFDWRSPRLTYKSYSGWESGLFVYDFINHQWDYKGSNFGSVSESRFWEDERYITYDDKMPSS</sequence>
<keyword evidence="1" id="KW-0472">Membrane</keyword>
<comment type="caution">
    <text evidence="2">The sequence shown here is derived from an EMBL/GenBank/DDBJ whole genome shotgun (WGS) entry which is preliminary data.</text>
</comment>
<accession>A0ABR9CXP7</accession>
<keyword evidence="3" id="KW-1185">Reference proteome</keyword>
<feature type="transmembrane region" description="Helical" evidence="1">
    <location>
        <begin position="79"/>
        <end position="96"/>
    </location>
</feature>